<dbReference type="CDD" id="cd03768">
    <property type="entry name" value="SR_ResInv"/>
    <property type="match status" value="1"/>
</dbReference>
<dbReference type="Proteomes" id="UP000246058">
    <property type="component" value="Chromosome"/>
</dbReference>
<dbReference type="Gene3D" id="3.40.50.1390">
    <property type="entry name" value="Resolvase, N-terminal catalytic domain"/>
    <property type="match status" value="1"/>
</dbReference>
<sequence length="191" mass="20910">MLIGLARTSTLEQEAGLEAQRRALLAAGVGRLFEEQTSAVGPRPGLEQAIEWSREGDTLVVTDLSRISRSVPDFCRIQARLGQKGVEMRVLNLSLDTATPTGKLMLNLLASISQFEREMMLERQREGIAKAKAEKKYRGRAPTARAKTQQVKELAAAGMKKAAIAKELGIGVRSVFRILRPVIAANSRNIT</sequence>
<dbReference type="PANTHER" id="PTHR30461">
    <property type="entry name" value="DNA-INVERTASE FROM LAMBDOID PROPHAGE"/>
    <property type="match status" value="1"/>
</dbReference>
<proteinExistence type="inferred from homology"/>
<dbReference type="InterPro" id="IPR050639">
    <property type="entry name" value="SSR_resolvase"/>
</dbReference>
<dbReference type="GO" id="GO:0003677">
    <property type="term" value="F:DNA binding"/>
    <property type="evidence" value="ECO:0007669"/>
    <property type="project" value="InterPro"/>
</dbReference>
<evidence type="ECO:0000313" key="3">
    <source>
        <dbReference type="EMBL" id="AWN35422.1"/>
    </source>
</evidence>
<feature type="domain" description="Resolvase/invertase-type recombinase catalytic" evidence="2">
    <location>
        <begin position="1"/>
        <end position="135"/>
    </location>
</feature>
<dbReference type="KEGG" id="meti:DK427_06510"/>
<organism evidence="3 4">
    <name type="scientific">Methylobacterium radiodurans</name>
    <dbReference type="NCBI Taxonomy" id="2202828"/>
    <lineage>
        <taxon>Bacteria</taxon>
        <taxon>Pseudomonadati</taxon>
        <taxon>Pseudomonadota</taxon>
        <taxon>Alphaproteobacteria</taxon>
        <taxon>Hyphomicrobiales</taxon>
        <taxon>Methylobacteriaceae</taxon>
        <taxon>Methylobacterium</taxon>
    </lineage>
</organism>
<dbReference type="PROSITE" id="PS51736">
    <property type="entry name" value="RECOMBINASES_3"/>
    <property type="match status" value="1"/>
</dbReference>
<dbReference type="Pfam" id="PF00239">
    <property type="entry name" value="Resolvase"/>
    <property type="match status" value="1"/>
</dbReference>
<evidence type="ECO:0000259" key="2">
    <source>
        <dbReference type="PROSITE" id="PS51736"/>
    </source>
</evidence>
<dbReference type="InterPro" id="IPR036162">
    <property type="entry name" value="Resolvase-like_N_sf"/>
</dbReference>
<name>A0A2U8VPX0_9HYPH</name>
<dbReference type="OrthoDB" id="9800103at2"/>
<reference evidence="3 4" key="1">
    <citation type="submission" date="2018-05" db="EMBL/GenBank/DDBJ databases">
        <title>Complete Genome Sequence of Methylobacterium sp. 17Sr1-43.</title>
        <authorList>
            <person name="Srinivasan S."/>
        </authorList>
    </citation>
    <scope>NUCLEOTIDE SEQUENCE [LARGE SCALE GENOMIC DNA]</scope>
    <source>
        <strain evidence="3 4">17Sr1-43</strain>
    </source>
</reference>
<dbReference type="InterPro" id="IPR006120">
    <property type="entry name" value="Resolvase_HTH_dom"/>
</dbReference>
<dbReference type="EMBL" id="CP029551">
    <property type="protein sequence ID" value="AWN35422.1"/>
    <property type="molecule type" value="Genomic_DNA"/>
</dbReference>
<dbReference type="SMART" id="SM00857">
    <property type="entry name" value="Resolvase"/>
    <property type="match status" value="1"/>
</dbReference>
<accession>A0A2U8VPX0</accession>
<gene>
    <name evidence="3" type="ORF">DK427_06510</name>
</gene>
<dbReference type="RefSeq" id="WP_109950543.1">
    <property type="nucleotide sequence ID" value="NZ_CP029551.1"/>
</dbReference>
<dbReference type="SUPFAM" id="SSF53041">
    <property type="entry name" value="Resolvase-like"/>
    <property type="match status" value="1"/>
</dbReference>
<keyword evidence="4" id="KW-1185">Reference proteome</keyword>
<dbReference type="GO" id="GO:0000150">
    <property type="term" value="F:DNA strand exchange activity"/>
    <property type="evidence" value="ECO:0007669"/>
    <property type="project" value="InterPro"/>
</dbReference>
<dbReference type="AlphaFoldDB" id="A0A2U8VPX0"/>
<dbReference type="PANTHER" id="PTHR30461:SF26">
    <property type="entry name" value="RESOLVASE HOMOLOG YNEB"/>
    <property type="match status" value="1"/>
</dbReference>
<comment type="similarity">
    <text evidence="1">Belongs to the site-specific recombinase resolvase family.</text>
</comment>
<dbReference type="Pfam" id="PF02796">
    <property type="entry name" value="HTH_7"/>
    <property type="match status" value="1"/>
</dbReference>
<dbReference type="InterPro" id="IPR006119">
    <property type="entry name" value="Resolv_N"/>
</dbReference>
<evidence type="ECO:0000313" key="4">
    <source>
        <dbReference type="Proteomes" id="UP000246058"/>
    </source>
</evidence>
<evidence type="ECO:0000256" key="1">
    <source>
        <dbReference type="ARBA" id="ARBA00009913"/>
    </source>
</evidence>
<protein>
    <submittedName>
        <fullName evidence="3">DNA invertase</fullName>
    </submittedName>
</protein>